<dbReference type="InterPro" id="IPR029071">
    <property type="entry name" value="Ubiquitin-like_domsf"/>
</dbReference>
<organism evidence="2 3">
    <name type="scientific">Amphibalanus amphitrite</name>
    <name type="common">Striped barnacle</name>
    <name type="synonym">Balanus amphitrite</name>
    <dbReference type="NCBI Taxonomy" id="1232801"/>
    <lineage>
        <taxon>Eukaryota</taxon>
        <taxon>Metazoa</taxon>
        <taxon>Ecdysozoa</taxon>
        <taxon>Arthropoda</taxon>
        <taxon>Crustacea</taxon>
        <taxon>Multicrustacea</taxon>
        <taxon>Cirripedia</taxon>
        <taxon>Thoracica</taxon>
        <taxon>Thoracicalcarea</taxon>
        <taxon>Balanomorpha</taxon>
        <taxon>Balanoidea</taxon>
        <taxon>Balanidae</taxon>
        <taxon>Amphibalaninae</taxon>
        <taxon>Amphibalanus</taxon>
    </lineage>
</organism>
<dbReference type="AlphaFoldDB" id="A0A6A4WMJ7"/>
<dbReference type="EMBL" id="VIIS01000477">
    <property type="protein sequence ID" value="KAF0308597.1"/>
    <property type="molecule type" value="Genomic_DNA"/>
</dbReference>
<dbReference type="PROSITE" id="PS50057">
    <property type="entry name" value="FERM_3"/>
    <property type="match status" value="1"/>
</dbReference>
<dbReference type="GO" id="GO:0031032">
    <property type="term" value="P:actomyosin structure organization"/>
    <property type="evidence" value="ECO:0007669"/>
    <property type="project" value="TreeGrafter"/>
</dbReference>
<dbReference type="Proteomes" id="UP000440578">
    <property type="component" value="Unassembled WGS sequence"/>
</dbReference>
<dbReference type="PANTHER" id="PTHR23280">
    <property type="entry name" value="4.1 G PROTEIN"/>
    <property type="match status" value="1"/>
</dbReference>
<reference evidence="2 3" key="1">
    <citation type="submission" date="2019-07" db="EMBL/GenBank/DDBJ databases">
        <title>Draft genome assembly of a fouling barnacle, Amphibalanus amphitrite (Darwin, 1854): The first reference genome for Thecostraca.</title>
        <authorList>
            <person name="Kim W."/>
        </authorList>
    </citation>
    <scope>NUCLEOTIDE SEQUENCE [LARGE SCALE GENOMIC DNA]</scope>
    <source>
        <strain evidence="2">SNU_AA5</strain>
        <tissue evidence="2">Soma without cirri and trophi</tissue>
    </source>
</reference>
<dbReference type="Pfam" id="PF09379">
    <property type="entry name" value="FERM_N"/>
    <property type="match status" value="1"/>
</dbReference>
<proteinExistence type="predicted"/>
<sequence length="69" mass="7996">MKCFGAKNNTYHCKIILLDDQELIQEIQDTTLGQELLDNVFRHLNLLETAYFGLRFLHSSNQPSGRELT</sequence>
<accession>A0A6A4WMJ7</accession>
<evidence type="ECO:0000313" key="2">
    <source>
        <dbReference type="EMBL" id="KAF0308597.1"/>
    </source>
</evidence>
<evidence type="ECO:0000313" key="3">
    <source>
        <dbReference type="Proteomes" id="UP000440578"/>
    </source>
</evidence>
<gene>
    <name evidence="2" type="primary">Epb41l4a_1</name>
    <name evidence="2" type="ORF">FJT64_020208</name>
</gene>
<dbReference type="GO" id="GO:0005856">
    <property type="term" value="C:cytoskeleton"/>
    <property type="evidence" value="ECO:0007669"/>
    <property type="project" value="TreeGrafter"/>
</dbReference>
<evidence type="ECO:0000259" key="1">
    <source>
        <dbReference type="PROSITE" id="PS50057"/>
    </source>
</evidence>
<protein>
    <submittedName>
        <fullName evidence="2">Band 4.1-like protein 4A</fullName>
    </submittedName>
</protein>
<dbReference type="SUPFAM" id="SSF54236">
    <property type="entry name" value="Ubiquitin-like"/>
    <property type="match status" value="1"/>
</dbReference>
<dbReference type="Gene3D" id="3.10.20.90">
    <property type="entry name" value="Phosphatidylinositol 3-kinase Catalytic Subunit, Chain A, domain 1"/>
    <property type="match status" value="1"/>
</dbReference>
<keyword evidence="3" id="KW-1185">Reference proteome</keyword>
<dbReference type="PANTHER" id="PTHR23280:SF4">
    <property type="entry name" value="BAND 4.1-LIKE PROTEIN 4A"/>
    <property type="match status" value="1"/>
</dbReference>
<feature type="domain" description="FERM" evidence="1">
    <location>
        <begin position="11"/>
        <end position="69"/>
    </location>
</feature>
<dbReference type="InterPro" id="IPR018979">
    <property type="entry name" value="FERM_N"/>
</dbReference>
<comment type="caution">
    <text evidence="2">The sequence shown here is derived from an EMBL/GenBank/DDBJ whole genome shotgun (WGS) entry which is preliminary data.</text>
</comment>
<dbReference type="OrthoDB" id="6235974at2759"/>
<dbReference type="InterPro" id="IPR000299">
    <property type="entry name" value="FERM_domain"/>
</dbReference>
<name>A0A6A4WMJ7_AMPAM</name>